<dbReference type="OrthoDB" id="19714at2759"/>
<dbReference type="GO" id="GO:0005829">
    <property type="term" value="C:cytosol"/>
    <property type="evidence" value="ECO:0007669"/>
    <property type="project" value="TreeGrafter"/>
</dbReference>
<comment type="subcellular location">
    <subcellularLocation>
        <location evidence="2">Cytoplasm</location>
    </subcellularLocation>
    <subcellularLocation>
        <location evidence="1">Nucleus</location>
    </subcellularLocation>
</comment>
<proteinExistence type="predicted"/>
<gene>
    <name evidence="7" type="ORF">Ptr86124_009347</name>
    <name evidence="6" type="ORF">PtrM4_132310</name>
</gene>
<reference evidence="7" key="2">
    <citation type="submission" date="2021-05" db="EMBL/GenBank/DDBJ databases">
        <authorList>
            <person name="Moolhuijzen P.M."/>
            <person name="Moffat C.S."/>
        </authorList>
    </citation>
    <scope>NUCLEOTIDE SEQUENCE</scope>
    <source>
        <strain evidence="7">86-124</strain>
    </source>
</reference>
<dbReference type="Gene3D" id="2.30.29.30">
    <property type="entry name" value="Pleckstrin-homology domain (PH domain)/Phosphotyrosine-binding domain (PTB)"/>
    <property type="match status" value="1"/>
</dbReference>
<dbReference type="InterPro" id="IPR039924">
    <property type="entry name" value="ICln/Lot5/Saf5"/>
</dbReference>
<keyword evidence="3" id="KW-0963">Cytoplasm</keyword>
<feature type="compositionally biased region" description="Basic and acidic residues" evidence="5">
    <location>
        <begin position="242"/>
        <end position="252"/>
    </location>
</feature>
<comment type="caution">
    <text evidence="6">The sequence shown here is derived from an EMBL/GenBank/DDBJ whole genome shotgun (WGS) entry which is preliminary data.</text>
</comment>
<dbReference type="GO" id="GO:0000387">
    <property type="term" value="P:spliceosomal snRNP assembly"/>
    <property type="evidence" value="ECO:0007669"/>
    <property type="project" value="TreeGrafter"/>
</dbReference>
<name>A0A2W1D942_9PLEO</name>
<evidence type="ECO:0000256" key="5">
    <source>
        <dbReference type="SAM" id="MobiDB-lite"/>
    </source>
</evidence>
<dbReference type="OMA" id="NMHEYFD"/>
<feature type="region of interest" description="Disordered" evidence="5">
    <location>
        <begin position="221"/>
        <end position="252"/>
    </location>
</feature>
<accession>A0A2W1D942</accession>
<sequence>MSLQQLTAAPKAEDFTPLSEHQEQTPTSFFGAKPVLHAHYEAMTLSTAIDQLKQDPAFGKFSSRREGSEDFVDNVDVWVTSENLILFQTTPSPVGVSIPYPSLALHATMKYKTTIEALYINISLNDAETVNEDDDILMLEITVLPPSYTTKPTETCITEFFTALNTCADLHPDPDGSDDGEDVLDNTAPGASGWITAENMDDYVDENGNFSGMVIGDELGPGAGTVRTREDGDDAGGVNGVDGHEGKYYRTG</sequence>
<keyword evidence="9" id="KW-1185">Reference proteome</keyword>
<dbReference type="GO" id="GO:0005681">
    <property type="term" value="C:spliceosomal complex"/>
    <property type="evidence" value="ECO:0007669"/>
    <property type="project" value="TreeGrafter"/>
</dbReference>
<evidence type="ECO:0000313" key="9">
    <source>
        <dbReference type="Proteomes" id="UP000249757"/>
    </source>
</evidence>
<dbReference type="AlphaFoldDB" id="A0A2W1D942"/>
<dbReference type="GO" id="GO:0045292">
    <property type="term" value="P:mRNA cis splicing, via spliceosome"/>
    <property type="evidence" value="ECO:0007669"/>
    <property type="project" value="TreeGrafter"/>
</dbReference>
<dbReference type="InterPro" id="IPR011993">
    <property type="entry name" value="PH-like_dom_sf"/>
</dbReference>
<evidence type="ECO:0000256" key="1">
    <source>
        <dbReference type="ARBA" id="ARBA00004123"/>
    </source>
</evidence>
<evidence type="ECO:0000313" key="7">
    <source>
        <dbReference type="EMBL" id="KAI1511703.1"/>
    </source>
</evidence>
<reference evidence="9" key="4">
    <citation type="journal article" date="2022" name="Microb. Genom.">
        <title>A global pangenome for the wheat fungal pathogen Pyrenophora tritici-repentis and prediction of effector protein structural homology.</title>
        <authorList>
            <person name="Moolhuijzen P.M."/>
            <person name="See P.T."/>
            <person name="Shi G."/>
            <person name="Powell H.R."/>
            <person name="Cockram J."/>
            <person name="Jorgensen L.N."/>
            <person name="Benslimane H."/>
            <person name="Strelkov S.E."/>
            <person name="Turner J."/>
            <person name="Liu Z."/>
            <person name="Moffat C.S."/>
        </authorList>
    </citation>
    <scope>NUCLEOTIDE SEQUENCE [LARGE SCALE GENOMIC DNA]</scope>
</reference>
<protein>
    <submittedName>
        <fullName evidence="6">ICln-channel multi-domain protein</fullName>
    </submittedName>
    <submittedName>
        <fullName evidence="7">Voldacs domain containing protein</fullName>
    </submittedName>
</protein>
<evidence type="ECO:0000313" key="8">
    <source>
        <dbReference type="Proteomes" id="UP000245464"/>
    </source>
</evidence>
<evidence type="ECO:0000256" key="2">
    <source>
        <dbReference type="ARBA" id="ARBA00004496"/>
    </source>
</evidence>
<feature type="region of interest" description="Disordered" evidence="5">
    <location>
        <begin position="1"/>
        <end position="23"/>
    </location>
</feature>
<dbReference type="Proteomes" id="UP000249757">
    <property type="component" value="Unassembled WGS sequence"/>
</dbReference>
<dbReference type="Proteomes" id="UP000245464">
    <property type="component" value="Chromosome 7"/>
</dbReference>
<dbReference type="EMBL" id="NQIK02000007">
    <property type="protein sequence ID" value="KAF7568618.1"/>
    <property type="molecule type" value="Genomic_DNA"/>
</dbReference>
<dbReference type="GO" id="GO:0034715">
    <property type="term" value="C:pICln-Sm protein complex"/>
    <property type="evidence" value="ECO:0007669"/>
    <property type="project" value="TreeGrafter"/>
</dbReference>
<dbReference type="Pfam" id="PF03517">
    <property type="entry name" value="Voldacs"/>
    <property type="match status" value="1"/>
</dbReference>
<reference evidence="6 8" key="1">
    <citation type="journal article" date="2018" name="BMC Genomics">
        <title>Comparative genomics of the wheat fungal pathogen Pyrenophora tritici-repentis reveals chromosomal variations and genome plasticity.</title>
        <authorList>
            <person name="Moolhuijzen P."/>
            <person name="See P.T."/>
            <person name="Hane J.K."/>
            <person name="Shi G."/>
            <person name="Liu Z."/>
            <person name="Oliver R.P."/>
            <person name="Moffat C.S."/>
        </authorList>
    </citation>
    <scope>NUCLEOTIDE SEQUENCE [LARGE SCALE GENOMIC DNA]</scope>
    <source>
        <strain evidence="6">M4</strain>
    </source>
</reference>
<dbReference type="EMBL" id="NRDI02000013">
    <property type="protein sequence ID" value="KAI1511703.1"/>
    <property type="molecule type" value="Genomic_DNA"/>
</dbReference>
<evidence type="ECO:0000256" key="4">
    <source>
        <dbReference type="ARBA" id="ARBA00023242"/>
    </source>
</evidence>
<dbReference type="PANTHER" id="PTHR21399">
    <property type="entry name" value="CHLORIDE CONDUCTANCE REGULATORY PROTEIN ICLN"/>
    <property type="match status" value="1"/>
</dbReference>
<organism evidence="6 8">
    <name type="scientific">Pyrenophora tritici-repentis</name>
    <dbReference type="NCBI Taxonomy" id="45151"/>
    <lineage>
        <taxon>Eukaryota</taxon>
        <taxon>Fungi</taxon>
        <taxon>Dikarya</taxon>
        <taxon>Ascomycota</taxon>
        <taxon>Pezizomycotina</taxon>
        <taxon>Dothideomycetes</taxon>
        <taxon>Pleosporomycetidae</taxon>
        <taxon>Pleosporales</taxon>
        <taxon>Pleosporineae</taxon>
        <taxon>Pleosporaceae</taxon>
        <taxon>Pyrenophora</taxon>
    </lineage>
</organism>
<reference evidence="7" key="3">
    <citation type="journal article" date="2022" name="bioRxiv">
        <title>A global pangenome for the wheat fungal pathogen Pyrenophora tritici-repentis and prediction of effector protein structural homology.</title>
        <authorList>
            <person name="Moolhuijzen P."/>
            <person name="See P.T."/>
            <person name="Shi G."/>
            <person name="Powell H.R."/>
            <person name="Cockram J."/>
            <person name="Jorgensen L.N."/>
            <person name="Benslimane H."/>
            <person name="Strelkov S.E."/>
            <person name="Turner J."/>
            <person name="Liu Z."/>
            <person name="Moffat C.S."/>
        </authorList>
    </citation>
    <scope>NUCLEOTIDE SEQUENCE</scope>
    <source>
        <strain evidence="7">86-124</strain>
    </source>
</reference>
<evidence type="ECO:0000313" key="6">
    <source>
        <dbReference type="EMBL" id="KAF7568618.1"/>
    </source>
</evidence>
<dbReference type="PANTHER" id="PTHR21399:SF0">
    <property type="entry name" value="METHYLOSOME SUBUNIT PICLN"/>
    <property type="match status" value="1"/>
</dbReference>
<evidence type="ECO:0000256" key="3">
    <source>
        <dbReference type="ARBA" id="ARBA00022490"/>
    </source>
</evidence>
<keyword evidence="4" id="KW-0539">Nucleus</keyword>